<accession>A0ABW5PCX1</accession>
<dbReference type="InterPro" id="IPR036291">
    <property type="entry name" value="NAD(P)-bd_dom_sf"/>
</dbReference>
<dbReference type="PANTHER" id="PTHR43350">
    <property type="entry name" value="NAD-DEPENDENT ALCOHOL DEHYDROGENASE"/>
    <property type="match status" value="1"/>
</dbReference>
<dbReference type="Pfam" id="PF00107">
    <property type="entry name" value="ADH_zinc_N"/>
    <property type="match status" value="1"/>
</dbReference>
<dbReference type="CDD" id="cd08255">
    <property type="entry name" value="2-desacetyl-2-hydroxyethyl_bacteriochlorophyllide_like"/>
    <property type="match status" value="1"/>
</dbReference>
<evidence type="ECO:0000256" key="3">
    <source>
        <dbReference type="ARBA" id="ARBA00022723"/>
    </source>
</evidence>
<evidence type="ECO:0000313" key="8">
    <source>
        <dbReference type="Proteomes" id="UP001597541"/>
    </source>
</evidence>
<dbReference type="SUPFAM" id="SSF50129">
    <property type="entry name" value="GroES-like"/>
    <property type="match status" value="1"/>
</dbReference>
<evidence type="ECO:0000256" key="4">
    <source>
        <dbReference type="ARBA" id="ARBA00022833"/>
    </source>
</evidence>
<dbReference type="SMART" id="SM00829">
    <property type="entry name" value="PKS_ER"/>
    <property type="match status" value="1"/>
</dbReference>
<dbReference type="Gene3D" id="3.90.180.10">
    <property type="entry name" value="Medium-chain alcohol dehydrogenases, catalytic domain"/>
    <property type="match status" value="2"/>
</dbReference>
<evidence type="ECO:0000313" key="7">
    <source>
        <dbReference type="EMBL" id="MFD2612433.1"/>
    </source>
</evidence>
<sequence length="353" mass="38994">MKQLVAVAPREAQLLEYEDRAIQPNEVRVKVKYASPKHGSELADFRGETPFLEEQYDPEWQMFLPRDPSEAKGVKFGEWNLGNQWVGEIIEVGSSVKDYALGDMVCSYGGIRETHIVNAVDNFRLRKVPAGMSWKNAVCYDPAQFALSGVRDANVRPGDRVAVIGLGAIGQIAAQMAKRAGASYVAVADPIAIRREVALQAGIDAAFDSMTQDIGLELKKATNKMGVDVIIETSANVHALQSALRGLAYGGTIAYVGWAREFKGGLNFGREAHFNNAKIVFSRAASEPNPDYPRWDRKRVEEVCWEMLSSGWIDCEHIVAPVVPFEESAEAYCEYVDQHPESSIKLGIIVDEQ</sequence>
<organism evidence="7 8">
    <name type="scientific">Paenibacillus gansuensis</name>
    <dbReference type="NCBI Taxonomy" id="306542"/>
    <lineage>
        <taxon>Bacteria</taxon>
        <taxon>Bacillati</taxon>
        <taxon>Bacillota</taxon>
        <taxon>Bacilli</taxon>
        <taxon>Bacillales</taxon>
        <taxon>Paenibacillaceae</taxon>
        <taxon>Paenibacillus</taxon>
    </lineage>
</organism>
<keyword evidence="4" id="KW-0862">Zinc</keyword>
<keyword evidence="3" id="KW-0479">Metal-binding</keyword>
<feature type="domain" description="Enoyl reductase (ER)" evidence="6">
    <location>
        <begin position="7"/>
        <end position="320"/>
    </location>
</feature>
<gene>
    <name evidence="7" type="ORF">ACFSUF_08370</name>
</gene>
<comment type="cofactor">
    <cofactor evidence="1">
        <name>Zn(2+)</name>
        <dbReference type="ChEBI" id="CHEBI:29105"/>
    </cofactor>
</comment>
<evidence type="ECO:0000256" key="5">
    <source>
        <dbReference type="ARBA" id="ARBA00023002"/>
    </source>
</evidence>
<evidence type="ECO:0000259" key="6">
    <source>
        <dbReference type="SMART" id="SM00829"/>
    </source>
</evidence>
<dbReference type="PANTHER" id="PTHR43350:SF19">
    <property type="entry name" value="D-GULOSIDE 3-DEHYDROGENASE"/>
    <property type="match status" value="1"/>
</dbReference>
<keyword evidence="8" id="KW-1185">Reference proteome</keyword>
<dbReference type="SUPFAM" id="SSF51735">
    <property type="entry name" value="NAD(P)-binding Rossmann-fold domains"/>
    <property type="match status" value="1"/>
</dbReference>
<dbReference type="InterPro" id="IPR020843">
    <property type="entry name" value="ER"/>
</dbReference>
<evidence type="ECO:0000256" key="2">
    <source>
        <dbReference type="ARBA" id="ARBA00008072"/>
    </source>
</evidence>
<protein>
    <submittedName>
        <fullName evidence="7">Zinc-binding dehydrogenase</fullName>
    </submittedName>
</protein>
<comment type="similarity">
    <text evidence="2">Belongs to the zinc-containing alcohol dehydrogenase family.</text>
</comment>
<comment type="caution">
    <text evidence="7">The sequence shown here is derived from an EMBL/GenBank/DDBJ whole genome shotgun (WGS) entry which is preliminary data.</text>
</comment>
<proteinExistence type="inferred from homology"/>
<dbReference type="RefSeq" id="WP_377601996.1">
    <property type="nucleotide sequence ID" value="NZ_JBHUME010000007.1"/>
</dbReference>
<dbReference type="InterPro" id="IPR011032">
    <property type="entry name" value="GroES-like_sf"/>
</dbReference>
<dbReference type="EMBL" id="JBHUME010000007">
    <property type="protein sequence ID" value="MFD2612433.1"/>
    <property type="molecule type" value="Genomic_DNA"/>
</dbReference>
<dbReference type="Gene3D" id="3.40.50.720">
    <property type="entry name" value="NAD(P)-binding Rossmann-like Domain"/>
    <property type="match status" value="1"/>
</dbReference>
<dbReference type="Proteomes" id="UP001597541">
    <property type="component" value="Unassembled WGS sequence"/>
</dbReference>
<name>A0ABW5PCX1_9BACL</name>
<dbReference type="InterPro" id="IPR013149">
    <property type="entry name" value="ADH-like_C"/>
</dbReference>
<evidence type="ECO:0000256" key="1">
    <source>
        <dbReference type="ARBA" id="ARBA00001947"/>
    </source>
</evidence>
<reference evidence="8" key="1">
    <citation type="journal article" date="2019" name="Int. J. Syst. Evol. Microbiol.">
        <title>The Global Catalogue of Microorganisms (GCM) 10K type strain sequencing project: providing services to taxonomists for standard genome sequencing and annotation.</title>
        <authorList>
            <consortium name="The Broad Institute Genomics Platform"/>
            <consortium name="The Broad Institute Genome Sequencing Center for Infectious Disease"/>
            <person name="Wu L."/>
            <person name="Ma J."/>
        </authorList>
    </citation>
    <scope>NUCLEOTIDE SEQUENCE [LARGE SCALE GENOMIC DNA]</scope>
    <source>
        <strain evidence="8">KCTC 3950</strain>
    </source>
</reference>
<keyword evidence="5" id="KW-0560">Oxidoreductase</keyword>